<organism evidence="2 3">
    <name type="scientific">Serpentinimonas raichei</name>
    <dbReference type="NCBI Taxonomy" id="1458425"/>
    <lineage>
        <taxon>Bacteria</taxon>
        <taxon>Pseudomonadati</taxon>
        <taxon>Pseudomonadota</taxon>
        <taxon>Betaproteobacteria</taxon>
        <taxon>Burkholderiales</taxon>
        <taxon>Comamonadaceae</taxon>
        <taxon>Serpentinimonas</taxon>
    </lineage>
</organism>
<evidence type="ECO:0000313" key="3">
    <source>
        <dbReference type="Proteomes" id="UP000067461"/>
    </source>
</evidence>
<dbReference type="RefSeq" id="WP_052467561.1">
    <property type="nucleotide sequence ID" value="NZ_AP014568.1"/>
</dbReference>
<keyword evidence="3" id="KW-1185">Reference proteome</keyword>
<dbReference type="OrthoDB" id="8527830at2"/>
<reference evidence="2 3" key="1">
    <citation type="journal article" date="2014" name="Nat. Commun.">
        <title>Physiological and genomic features of highly alkaliphilic hydrogen-utilizing Betaproteobacteria from a continental serpentinizing site.</title>
        <authorList>
            <person name="Suzuki S."/>
            <person name="Kuenen J.G."/>
            <person name="Schipper K."/>
            <person name="van der Velde S."/>
            <person name="Ishii S."/>
            <person name="Wu A."/>
            <person name="Sorokin D.Y."/>
            <person name="Tenney A."/>
            <person name="Meng X.Y."/>
            <person name="Morrill P.L."/>
            <person name="Kamagata Y."/>
            <person name="Muyzer G."/>
            <person name="Nealson K.H."/>
        </authorList>
    </citation>
    <scope>NUCLEOTIDE SEQUENCE [LARGE SCALE GENOMIC DNA]</scope>
    <source>
        <strain evidence="2 3">A1</strain>
    </source>
</reference>
<dbReference type="Proteomes" id="UP000067461">
    <property type="component" value="Chromosome"/>
</dbReference>
<evidence type="ECO:0000313" key="2">
    <source>
        <dbReference type="EMBL" id="BAO81948.1"/>
    </source>
</evidence>
<dbReference type="STRING" id="1458425.SRAA_2094"/>
<feature type="region of interest" description="Disordered" evidence="1">
    <location>
        <begin position="1"/>
        <end position="27"/>
    </location>
</feature>
<dbReference type="AlphaFoldDB" id="A0A060NQZ8"/>
<accession>A0A060NQZ8</accession>
<evidence type="ECO:0000256" key="1">
    <source>
        <dbReference type="SAM" id="MobiDB-lite"/>
    </source>
</evidence>
<dbReference type="KEGG" id="cbaa:SRAA_2094"/>
<name>A0A060NQZ8_9BURK</name>
<gene>
    <name evidence="2" type="ORF">SRAA_2094</name>
</gene>
<dbReference type="EMBL" id="AP014568">
    <property type="protein sequence ID" value="BAO81948.1"/>
    <property type="molecule type" value="Genomic_DNA"/>
</dbReference>
<dbReference type="HOGENOM" id="CLU_166086_1_0_4"/>
<proteinExistence type="predicted"/>
<protein>
    <submittedName>
        <fullName evidence="2">Uncharacterized protein</fullName>
    </submittedName>
</protein>
<sequence length="88" mass="9817">MSPPPPLLPDEERGPTPSAEQQVQRDLALSDSGVARVTEDLIDILILRGVIQFTDFPPAAQAKLLSRRQTRATLSRRLRLLDEQDDTL</sequence>